<organism evidence="1 2">
    <name type="scientific">Actinokineospora cianjurensis</name>
    <dbReference type="NCBI Taxonomy" id="585224"/>
    <lineage>
        <taxon>Bacteria</taxon>
        <taxon>Bacillati</taxon>
        <taxon>Actinomycetota</taxon>
        <taxon>Actinomycetes</taxon>
        <taxon>Pseudonocardiales</taxon>
        <taxon>Pseudonocardiaceae</taxon>
        <taxon>Actinokineospora</taxon>
    </lineage>
</organism>
<dbReference type="AlphaFoldDB" id="A0A421B1X7"/>
<evidence type="ECO:0000313" key="2">
    <source>
        <dbReference type="Proteomes" id="UP000282454"/>
    </source>
</evidence>
<accession>A0A421B1X7</accession>
<evidence type="ECO:0000313" key="1">
    <source>
        <dbReference type="EMBL" id="RLK58342.1"/>
    </source>
</evidence>
<proteinExistence type="predicted"/>
<reference evidence="1 2" key="1">
    <citation type="submission" date="2018-10" db="EMBL/GenBank/DDBJ databases">
        <title>Genomic Encyclopedia of Archaeal and Bacterial Type Strains, Phase II (KMG-II): from individual species to whole genera.</title>
        <authorList>
            <person name="Goeker M."/>
        </authorList>
    </citation>
    <scope>NUCLEOTIDE SEQUENCE [LARGE SCALE GENOMIC DNA]</scope>
    <source>
        <strain evidence="1 2">DSM 45657</strain>
    </source>
</reference>
<dbReference type="Proteomes" id="UP000282454">
    <property type="component" value="Unassembled WGS sequence"/>
</dbReference>
<keyword evidence="2" id="KW-1185">Reference proteome</keyword>
<protein>
    <submittedName>
        <fullName evidence="1">Uncharacterized protein</fullName>
    </submittedName>
</protein>
<name>A0A421B1X7_9PSEU</name>
<dbReference type="EMBL" id="RCDD01000003">
    <property type="protein sequence ID" value="RLK58342.1"/>
    <property type="molecule type" value="Genomic_DNA"/>
</dbReference>
<comment type="caution">
    <text evidence="1">The sequence shown here is derived from an EMBL/GenBank/DDBJ whole genome shotgun (WGS) entry which is preliminary data.</text>
</comment>
<gene>
    <name evidence="1" type="ORF">CLV68_4440</name>
</gene>
<sequence>MAVEPGGFRWIGTRFILWSFLEIFRWPLPAPVLRLIATGDPAIRSRILALTNPANTP</sequence>